<reference evidence="1 2" key="1">
    <citation type="journal article" date="2021" name="Front. Genet.">
        <title>Chromosome-Level Genome Assembly Reveals Significant Gene Expansion in the Toll and IMD Signaling Pathways of Dendrolimus kikuchii.</title>
        <authorList>
            <person name="Zhou J."/>
            <person name="Wu P."/>
            <person name="Xiong Z."/>
            <person name="Liu N."/>
            <person name="Zhao N."/>
            <person name="Ji M."/>
            <person name="Qiu Y."/>
            <person name="Yang B."/>
        </authorList>
    </citation>
    <scope>NUCLEOTIDE SEQUENCE [LARGE SCALE GENOMIC DNA]</scope>
    <source>
        <strain evidence="1">Ann1</strain>
    </source>
</reference>
<gene>
    <name evidence="1" type="ORF">K1T71_008095</name>
</gene>
<protein>
    <submittedName>
        <fullName evidence="1">Uncharacterized protein</fullName>
    </submittedName>
</protein>
<keyword evidence="2" id="KW-1185">Reference proteome</keyword>
<evidence type="ECO:0000313" key="1">
    <source>
        <dbReference type="EMBL" id="KAJ0175921.1"/>
    </source>
</evidence>
<proteinExistence type="predicted"/>
<accession>A0ACC1CW29</accession>
<sequence length="1085" mass="122199">MNKSNSNYSKKYNRVMPRVYNRSASSIKSLSNVVRHEIPSSVRLGAKTVVPNVSSSGVFNELPIVLNDFKPDSTRDKLVKKRNVVKPRKTIESLDPALSPYRSPPKFDSSKRAGNTKTVCSAPALLASNGQKWTDEHFKGCLSSRSHTKLKEIKAEIKAYDDNEKYMRLRSSLYKKCGVVLDDVGQVAEDKAVQKKIKTTGDPHLSQQRHNGENARAPMSHEQMRSEVLCYPVDRYLVESSKNLEMVNIIDEDIWNPEPTLRPEDDMILRKLHEMLQSTADDLKLLSGELSKYHQPGIQYKTTPAPLDEEFNEKVHIEEVVNAKFYGHKVIDKTPRVPDIKPNVTNSFKSVNIKPEVKCSGVQVNTVPVSKKLSVSHTRVIHIDEENLDKYLYKKKINNDKNINGTAKVAYNELSYKYVEPKVQPCHRPLQVQQMPSIDIRSELKEQKVLQLDIIPEHKDSNGSVDKYKNIKFVSIDHKTDCPSLSINNKDCAAQIVESKSNLQPAVRKVSKMATYNSSSGSNSVSSDVQVRHKRRQKNVFAGLNSPKISIPEKHKTVVTKSKIEVEKRHRLNLEEWKKKLSNVYGSSKSDKHKTNVKSRSISKNTTSKNKKSRTSNMLNNADYIPYSKLTLGGVRVCDIEREVSDIEGKNNVPLSPIINKILSSREHSFINDSPKNPTKRDHQNMLTTSDENLLQEVIDIEKTVSETLSKNLKAGREKVVVNNISTLSDEERASYDDDFEEDKSDRSENQNQSKEGSEKHSTNNLLEAVNPTSTQSTIDAHNITYTKALSLAIKEPVDIFEFIHAIDTQDIAVQSTSSKITPKETQTSPRYERQNILPIHNDLWSPIDPREKVEKMLTLEKEFIKKLIIEEYSHVFEESLNKPSTSNETDTTKNIAAFQKNTQTSPAHVKSVMTSPARTKTRTTSPLLIHATDHQTSPIIVIDELEPKIDEDLAISINLSSPRFSLRLPQNSRDVLSILESSKDSSHPNKKHTTKTTLSTSSIDADNSSSDLSSLGEVRLKLRKFARKIPSISEFSDSSSNCNSDYQTTSILPLRSDGEISLGRTNKSKGGKTLRSDGETSVVQ</sequence>
<comment type="caution">
    <text evidence="1">The sequence shown here is derived from an EMBL/GenBank/DDBJ whole genome shotgun (WGS) entry which is preliminary data.</text>
</comment>
<organism evidence="1 2">
    <name type="scientific">Dendrolimus kikuchii</name>
    <dbReference type="NCBI Taxonomy" id="765133"/>
    <lineage>
        <taxon>Eukaryota</taxon>
        <taxon>Metazoa</taxon>
        <taxon>Ecdysozoa</taxon>
        <taxon>Arthropoda</taxon>
        <taxon>Hexapoda</taxon>
        <taxon>Insecta</taxon>
        <taxon>Pterygota</taxon>
        <taxon>Neoptera</taxon>
        <taxon>Endopterygota</taxon>
        <taxon>Lepidoptera</taxon>
        <taxon>Glossata</taxon>
        <taxon>Ditrysia</taxon>
        <taxon>Bombycoidea</taxon>
        <taxon>Lasiocampidae</taxon>
        <taxon>Dendrolimus</taxon>
    </lineage>
</organism>
<dbReference type="EMBL" id="CM034400">
    <property type="protein sequence ID" value="KAJ0175921.1"/>
    <property type="molecule type" value="Genomic_DNA"/>
</dbReference>
<evidence type="ECO:0000313" key="2">
    <source>
        <dbReference type="Proteomes" id="UP000824533"/>
    </source>
</evidence>
<dbReference type="Proteomes" id="UP000824533">
    <property type="component" value="Linkage Group LG14"/>
</dbReference>
<name>A0ACC1CW29_9NEOP</name>